<evidence type="ECO:0000313" key="2">
    <source>
        <dbReference type="Proteomes" id="UP000789525"/>
    </source>
</evidence>
<keyword evidence="2" id="KW-1185">Reference proteome</keyword>
<sequence>MPDAIRANGVFYTSLPLIGIYLFVFFGLGAEARKMHRDNIKWLAQLLGWRQHGKEESGDTDTSQSYNSFSSQTKKLSATFKQVFSSNRSRGVTIVPFQIKSDISPGCLEKGVLDIRLTTPDQTNANYPPRHSKHKTLLHPPSPPSDTSIEEGDTEPHNATDFLGSQRASFLPRFSMDSTNDIVETKLHSLPRPQCKPPLPPPSQSTNSVDNTNMEQSHPQLAPLPVPPPAYSSTTFPRARQSWI</sequence>
<evidence type="ECO:0000313" key="1">
    <source>
        <dbReference type="EMBL" id="CAG8715793.1"/>
    </source>
</evidence>
<dbReference type="EMBL" id="CAJVPT010036863">
    <property type="protein sequence ID" value="CAG8715793.1"/>
    <property type="molecule type" value="Genomic_DNA"/>
</dbReference>
<organism evidence="1 2">
    <name type="scientific">Acaulospora colombiana</name>
    <dbReference type="NCBI Taxonomy" id="27376"/>
    <lineage>
        <taxon>Eukaryota</taxon>
        <taxon>Fungi</taxon>
        <taxon>Fungi incertae sedis</taxon>
        <taxon>Mucoromycota</taxon>
        <taxon>Glomeromycotina</taxon>
        <taxon>Glomeromycetes</taxon>
        <taxon>Diversisporales</taxon>
        <taxon>Acaulosporaceae</taxon>
        <taxon>Acaulospora</taxon>
    </lineage>
</organism>
<name>A0ACA9PNZ1_9GLOM</name>
<dbReference type="Proteomes" id="UP000789525">
    <property type="component" value="Unassembled WGS sequence"/>
</dbReference>
<protein>
    <submittedName>
        <fullName evidence="1">17601_t:CDS:1</fullName>
    </submittedName>
</protein>
<comment type="caution">
    <text evidence="1">The sequence shown here is derived from an EMBL/GenBank/DDBJ whole genome shotgun (WGS) entry which is preliminary data.</text>
</comment>
<accession>A0ACA9PNZ1</accession>
<gene>
    <name evidence="1" type="ORF">ACOLOM_LOCUS10894</name>
</gene>
<reference evidence="1" key="1">
    <citation type="submission" date="2021-06" db="EMBL/GenBank/DDBJ databases">
        <authorList>
            <person name="Kallberg Y."/>
            <person name="Tangrot J."/>
            <person name="Rosling A."/>
        </authorList>
    </citation>
    <scope>NUCLEOTIDE SEQUENCE</scope>
    <source>
        <strain evidence="1">CL356</strain>
    </source>
</reference>
<proteinExistence type="predicted"/>